<sequence>MMWTTMVRRPTGPFGWGTPLWFSLIVTFALIRTFVSEIAIDDGNDLQCSCRSNATHIAWKGPIPVTVHSTLSTALNNTGAEQEYYFGTRQNPPLRAANDRALGLSKVSDGSCGCCHWETFAEAKYSAYIYLRRHIMAMDQPFLATLGFDTTNDRDDETLPDGLAGGLIGPTIDLALETKRLFPTTDNLPRHIWQEYVLNYANTNEARSNWRPLIRSKLEQAGLVSFNSSTSLYQATMNRSIPELVQLINTHLWHVLAPPEQESLVFVSGQTPLIFDPMSVLAFGYASCTGFAILLVNALRVVGVPARVVGTASWYQDRGQGNHNWVEVYDPRRKRHSSVHTTSPWSFLEPSPGATDPDDLDRDPCRRWFCSPTRFSSNPRNATHVYAARLERDPSGTTFVYYPLAWEWDTTDVPGEDVTSYYQQVCGECP</sequence>
<dbReference type="Pfam" id="PF01841">
    <property type="entry name" value="Transglut_core"/>
    <property type="match status" value="1"/>
</dbReference>
<dbReference type="OrthoDB" id="525602at2759"/>
<dbReference type="KEGG" id="pti:PHATRDRAFT_44321"/>
<dbReference type="PANTHER" id="PTHR35532">
    <property type="entry name" value="SIMILAR TO POLYHYDROXYALKANOATE DEPOLYMERASE"/>
    <property type="match status" value="1"/>
</dbReference>
<dbReference type="InterPro" id="IPR002931">
    <property type="entry name" value="Transglutaminase-like"/>
</dbReference>
<protein>
    <recommendedName>
        <fullName evidence="1">Transglutaminase-like domain-containing protein</fullName>
    </recommendedName>
</protein>
<dbReference type="eggNOG" id="ENOG502S264">
    <property type="taxonomic scope" value="Eukaryota"/>
</dbReference>
<dbReference type="Gene3D" id="3.10.620.30">
    <property type="match status" value="1"/>
</dbReference>
<dbReference type="GeneID" id="7198021"/>
<reference evidence="2 3" key="1">
    <citation type="journal article" date="2008" name="Nature">
        <title>The Phaeodactylum genome reveals the evolutionary history of diatom genomes.</title>
        <authorList>
            <person name="Bowler C."/>
            <person name="Allen A.E."/>
            <person name="Badger J.H."/>
            <person name="Grimwood J."/>
            <person name="Jabbari K."/>
            <person name="Kuo A."/>
            <person name="Maheswari U."/>
            <person name="Martens C."/>
            <person name="Maumus F."/>
            <person name="Otillar R.P."/>
            <person name="Rayko E."/>
            <person name="Salamov A."/>
            <person name="Vandepoele K."/>
            <person name="Beszteri B."/>
            <person name="Gruber A."/>
            <person name="Heijde M."/>
            <person name="Katinka M."/>
            <person name="Mock T."/>
            <person name="Valentin K."/>
            <person name="Verret F."/>
            <person name="Berges J.A."/>
            <person name="Brownlee C."/>
            <person name="Cadoret J.P."/>
            <person name="Chiovitti A."/>
            <person name="Choi C.J."/>
            <person name="Coesel S."/>
            <person name="De Martino A."/>
            <person name="Detter J.C."/>
            <person name="Durkin C."/>
            <person name="Falciatore A."/>
            <person name="Fournet J."/>
            <person name="Haruta M."/>
            <person name="Huysman M.J."/>
            <person name="Jenkins B.D."/>
            <person name="Jiroutova K."/>
            <person name="Jorgensen R.E."/>
            <person name="Joubert Y."/>
            <person name="Kaplan A."/>
            <person name="Kroger N."/>
            <person name="Kroth P.G."/>
            <person name="La Roche J."/>
            <person name="Lindquist E."/>
            <person name="Lommer M."/>
            <person name="Martin-Jezequel V."/>
            <person name="Lopez P.J."/>
            <person name="Lucas S."/>
            <person name="Mangogna M."/>
            <person name="McGinnis K."/>
            <person name="Medlin L.K."/>
            <person name="Montsant A."/>
            <person name="Oudot-Le Secq M.P."/>
            <person name="Napoli C."/>
            <person name="Obornik M."/>
            <person name="Parker M.S."/>
            <person name="Petit J.L."/>
            <person name="Porcel B.M."/>
            <person name="Poulsen N."/>
            <person name="Robison M."/>
            <person name="Rychlewski L."/>
            <person name="Rynearson T.A."/>
            <person name="Schmutz J."/>
            <person name="Shapiro H."/>
            <person name="Siaut M."/>
            <person name="Stanley M."/>
            <person name="Sussman M.R."/>
            <person name="Taylor A.R."/>
            <person name="Vardi A."/>
            <person name="von Dassow P."/>
            <person name="Vyverman W."/>
            <person name="Willis A."/>
            <person name="Wyrwicz L.S."/>
            <person name="Rokhsar D.S."/>
            <person name="Weissenbach J."/>
            <person name="Armbrust E.V."/>
            <person name="Green B.R."/>
            <person name="Van de Peer Y."/>
            <person name="Grigoriev I.V."/>
        </authorList>
    </citation>
    <scope>NUCLEOTIDE SEQUENCE [LARGE SCALE GENOMIC DNA]</scope>
    <source>
        <strain evidence="2 3">CCAP 1055/1</strain>
    </source>
</reference>
<keyword evidence="3" id="KW-1185">Reference proteome</keyword>
<reference evidence="3" key="2">
    <citation type="submission" date="2008-08" db="EMBL/GenBank/DDBJ databases">
        <authorList>
            <consortium name="Diatom Consortium"/>
            <person name="Grigoriev I."/>
            <person name="Grimwood J."/>
            <person name="Kuo A."/>
            <person name="Otillar R.P."/>
            <person name="Salamov A."/>
            <person name="Detter J.C."/>
            <person name="Lindquist E."/>
            <person name="Shapiro H."/>
            <person name="Lucas S."/>
            <person name="Glavina del Rio T."/>
            <person name="Pitluck S."/>
            <person name="Rokhsar D."/>
            <person name="Bowler C."/>
        </authorList>
    </citation>
    <scope>GENOME REANNOTATION</scope>
    <source>
        <strain evidence="3">CCAP 1055/1</strain>
    </source>
</reference>
<evidence type="ECO:0000313" key="2">
    <source>
        <dbReference type="EMBL" id="EEC50121.1"/>
    </source>
</evidence>
<dbReference type="HOGENOM" id="CLU_646368_0_0_1"/>
<name>B7FTQ0_PHATC</name>
<proteinExistence type="predicted"/>
<dbReference type="PANTHER" id="PTHR35532:SF5">
    <property type="entry name" value="CARBOHYDRATE-BINDING DOMAIN-CONTAINING PROTEIN"/>
    <property type="match status" value="1"/>
</dbReference>
<dbReference type="RefSeq" id="XP_002178456.1">
    <property type="nucleotide sequence ID" value="XM_002178420.1"/>
</dbReference>
<feature type="domain" description="Transglutaminase-like" evidence="1">
    <location>
        <begin position="280"/>
        <end position="352"/>
    </location>
</feature>
<dbReference type="Proteomes" id="UP000000759">
    <property type="component" value="Chromosome 4"/>
</dbReference>
<evidence type="ECO:0000313" key="3">
    <source>
        <dbReference type="Proteomes" id="UP000000759"/>
    </source>
</evidence>
<dbReference type="AlphaFoldDB" id="B7FTQ0"/>
<dbReference type="InterPro" id="IPR038765">
    <property type="entry name" value="Papain-like_cys_pep_sf"/>
</dbReference>
<dbReference type="EMBL" id="CM000607">
    <property type="protein sequence ID" value="EEC50121.1"/>
    <property type="molecule type" value="Genomic_DNA"/>
</dbReference>
<organism evidence="2 3">
    <name type="scientific">Phaeodactylum tricornutum (strain CCAP 1055/1)</name>
    <dbReference type="NCBI Taxonomy" id="556484"/>
    <lineage>
        <taxon>Eukaryota</taxon>
        <taxon>Sar</taxon>
        <taxon>Stramenopiles</taxon>
        <taxon>Ochrophyta</taxon>
        <taxon>Bacillariophyta</taxon>
        <taxon>Bacillariophyceae</taxon>
        <taxon>Bacillariophycidae</taxon>
        <taxon>Naviculales</taxon>
        <taxon>Phaeodactylaceae</taxon>
        <taxon>Phaeodactylum</taxon>
    </lineage>
</organism>
<gene>
    <name evidence="2" type="ORF">PHATRDRAFT_44321</name>
</gene>
<dbReference type="SMART" id="SM00460">
    <property type="entry name" value="TGc"/>
    <property type="match status" value="1"/>
</dbReference>
<dbReference type="InParanoid" id="B7FTQ0"/>
<evidence type="ECO:0000259" key="1">
    <source>
        <dbReference type="SMART" id="SM00460"/>
    </source>
</evidence>
<accession>B7FTQ0</accession>
<dbReference type="SUPFAM" id="SSF54001">
    <property type="entry name" value="Cysteine proteinases"/>
    <property type="match status" value="1"/>
</dbReference>
<dbReference type="PaxDb" id="2850-Phatr44321"/>